<evidence type="ECO:0000256" key="1">
    <source>
        <dbReference type="ARBA" id="ARBA00023015"/>
    </source>
</evidence>
<protein>
    <submittedName>
        <fullName evidence="6">IclR family transcriptional regulator</fullName>
    </submittedName>
</protein>
<keyword evidence="7" id="KW-1185">Reference proteome</keyword>
<evidence type="ECO:0000256" key="3">
    <source>
        <dbReference type="ARBA" id="ARBA00023163"/>
    </source>
</evidence>
<evidence type="ECO:0000313" key="6">
    <source>
        <dbReference type="EMBL" id="UOQ44269.1"/>
    </source>
</evidence>
<name>A0ABY4EJD7_9BACI</name>
<gene>
    <name evidence="6" type="ORF">MUN89_20850</name>
</gene>
<reference evidence="6 7" key="1">
    <citation type="submission" date="2022-04" db="EMBL/GenBank/DDBJ databases">
        <title>Halobacillus sp. isolated from saltern.</title>
        <authorList>
            <person name="Won M."/>
            <person name="Lee C.-M."/>
            <person name="Woen H.-Y."/>
            <person name="Kwon S.-W."/>
        </authorList>
    </citation>
    <scope>NUCLEOTIDE SEQUENCE [LARGE SCALE GENOMIC DNA]</scope>
    <source>
        <strain evidence="6 7">SSBR10-3</strain>
    </source>
</reference>
<dbReference type="InterPro" id="IPR050707">
    <property type="entry name" value="HTH_MetabolicPath_Reg"/>
</dbReference>
<dbReference type="InterPro" id="IPR014757">
    <property type="entry name" value="Tscrpt_reg_IclR_C"/>
</dbReference>
<dbReference type="Pfam" id="PF01614">
    <property type="entry name" value="IclR_C"/>
    <property type="match status" value="1"/>
</dbReference>
<dbReference type="PROSITE" id="PS51078">
    <property type="entry name" value="ICLR_ED"/>
    <property type="match status" value="1"/>
</dbReference>
<keyword evidence="1" id="KW-0805">Transcription regulation</keyword>
<evidence type="ECO:0000313" key="7">
    <source>
        <dbReference type="Proteomes" id="UP000831787"/>
    </source>
</evidence>
<dbReference type="Gene3D" id="1.10.10.10">
    <property type="entry name" value="Winged helix-like DNA-binding domain superfamily/Winged helix DNA-binding domain"/>
    <property type="match status" value="1"/>
</dbReference>
<dbReference type="InterPro" id="IPR036390">
    <property type="entry name" value="WH_DNA-bd_sf"/>
</dbReference>
<dbReference type="InterPro" id="IPR036388">
    <property type="entry name" value="WH-like_DNA-bd_sf"/>
</dbReference>
<evidence type="ECO:0000259" key="4">
    <source>
        <dbReference type="PROSITE" id="PS51077"/>
    </source>
</evidence>
<dbReference type="SUPFAM" id="SSF46785">
    <property type="entry name" value="Winged helix' DNA-binding domain"/>
    <property type="match status" value="1"/>
</dbReference>
<feature type="domain" description="HTH iclR-type" evidence="4">
    <location>
        <begin position="9"/>
        <end position="71"/>
    </location>
</feature>
<evidence type="ECO:0000256" key="2">
    <source>
        <dbReference type="ARBA" id="ARBA00023125"/>
    </source>
</evidence>
<dbReference type="PANTHER" id="PTHR30136:SF24">
    <property type="entry name" value="HTH-TYPE TRANSCRIPTIONAL REPRESSOR ALLR"/>
    <property type="match status" value="1"/>
</dbReference>
<dbReference type="SMART" id="SM00346">
    <property type="entry name" value="HTH_ICLR"/>
    <property type="match status" value="1"/>
</dbReference>
<keyword evidence="3" id="KW-0804">Transcription</keyword>
<dbReference type="InterPro" id="IPR029016">
    <property type="entry name" value="GAF-like_dom_sf"/>
</dbReference>
<sequence>MNTTKNHSIQSVVRAATIIQLIADSPTPMMINQITEITDLNRTTVWRLLETLESLDYVERDPVTKGYQLGYAPYRLFTKTNLYGPLIRRARPILEKLRDETNETVLLSVPKHNGTLTIDQIDAPYSIRAINYVNKFLPSHCTSNGKILLSRLPSEELELILERPLKQVTSFTITETNQLKEEIEWIRKYGFSLTLREWDESENGISAAILDERDELIGFVSLLGPYHRLTKEKMIDLAPKLKDKANSIANLLK</sequence>
<feature type="domain" description="IclR-ED" evidence="5">
    <location>
        <begin position="65"/>
        <end position="253"/>
    </location>
</feature>
<dbReference type="SUPFAM" id="SSF55781">
    <property type="entry name" value="GAF domain-like"/>
    <property type="match status" value="1"/>
</dbReference>
<proteinExistence type="predicted"/>
<dbReference type="PANTHER" id="PTHR30136">
    <property type="entry name" value="HELIX-TURN-HELIX TRANSCRIPTIONAL REGULATOR, ICLR FAMILY"/>
    <property type="match status" value="1"/>
</dbReference>
<dbReference type="InterPro" id="IPR005471">
    <property type="entry name" value="Tscrpt_reg_IclR_N"/>
</dbReference>
<dbReference type="EMBL" id="CP095073">
    <property type="protein sequence ID" value="UOQ44269.1"/>
    <property type="molecule type" value="Genomic_DNA"/>
</dbReference>
<dbReference type="RefSeq" id="WP_244710092.1">
    <property type="nucleotide sequence ID" value="NZ_CP095073.1"/>
</dbReference>
<dbReference type="Pfam" id="PF09339">
    <property type="entry name" value="HTH_IclR"/>
    <property type="match status" value="1"/>
</dbReference>
<accession>A0ABY4EJD7</accession>
<dbReference type="Proteomes" id="UP000831787">
    <property type="component" value="Chromosome"/>
</dbReference>
<keyword evidence="2" id="KW-0238">DNA-binding</keyword>
<organism evidence="6 7">
    <name type="scientific">Halobacillus salinarum</name>
    <dbReference type="NCBI Taxonomy" id="2932257"/>
    <lineage>
        <taxon>Bacteria</taxon>
        <taxon>Bacillati</taxon>
        <taxon>Bacillota</taxon>
        <taxon>Bacilli</taxon>
        <taxon>Bacillales</taxon>
        <taxon>Bacillaceae</taxon>
        <taxon>Halobacillus</taxon>
    </lineage>
</organism>
<dbReference type="PROSITE" id="PS51077">
    <property type="entry name" value="HTH_ICLR"/>
    <property type="match status" value="1"/>
</dbReference>
<dbReference type="Gene3D" id="3.30.450.40">
    <property type="match status" value="1"/>
</dbReference>
<evidence type="ECO:0000259" key="5">
    <source>
        <dbReference type="PROSITE" id="PS51078"/>
    </source>
</evidence>